<dbReference type="InterPro" id="IPR012289">
    <property type="entry name" value="Lytic_TGlycosylase_superhlx_L"/>
</dbReference>
<dbReference type="CDD" id="cd13401">
    <property type="entry name" value="Slt70-like"/>
    <property type="match status" value="1"/>
</dbReference>
<dbReference type="InterPro" id="IPR037061">
    <property type="entry name" value="Lytic_TGlycoase_superhlx_L_sf"/>
</dbReference>
<proteinExistence type="predicted"/>
<sequence length="699" mass="77446">MVSRIVPLPMRFQPGPGKRWEFWGKLASLISALAMLATLGTVARAQTSAGASDASDAIHAASQAVVSDPVGQFVQDAWQAFQRGDPKPAQQALPRLRGNLLEPWVAYWAIQPALSTMTEADFDRFAQAYPHTYVLDRLRNDWLLELGKRQDWDDFARVESHFIMRDDPQVQCYALQREFETENRDTSAALLPLWTAQKYGGAGCNSAAKSLLAAGKISQHQLWMRLRRFFQDEQFQAALSFAPYLPTGAWAGINDAAKTPLRMVLDAARSRALPQGMQRQLLVLAMLRLGEQDPQQTMRLLLTRFTDLPPEERADIAYLAARSGALQLLPDAALWFSQARDMDPSYHPGNSTLEWMVRAALRVRDWALVEQASRDFEGSDAQRPDWTYWHAMAQRQLGHPIEAQALFAQIASPWSYYGQLATEALGMPISLPASLSPPRARAVEQQAERPGLRSALALFQLNIYSPAVREWNFTLRGLNSDQIHAAAQVACDQKVWLLCINTSERVKGGVDWSQRYAMPYRTAIAAAAKSTGVNEAFLYGLIRQESRFIAGIRSWAGANGLMQLMPATARWVARKIGMGDYTQDRIIDVGTNVTLGSAYLDMLLHRFGGSEAMAAAGYNAGPTRPARWRDMGLPMSPDVSGAIFAENIPIPETRDYVKHVLANATVYAALLTGQPQSLKSRLGEVGPAPLQQADAEPLP</sequence>
<dbReference type="InterPro" id="IPR008939">
    <property type="entry name" value="Lytic_TGlycosylase_superhlx_U"/>
</dbReference>
<evidence type="ECO:0000259" key="2">
    <source>
        <dbReference type="Pfam" id="PF01464"/>
    </source>
</evidence>
<evidence type="ECO:0000313" key="4">
    <source>
        <dbReference type="EMBL" id="OIQ90975.1"/>
    </source>
</evidence>
<dbReference type="SUPFAM" id="SSF53955">
    <property type="entry name" value="Lysozyme-like"/>
    <property type="match status" value="1"/>
</dbReference>
<dbReference type="GO" id="GO:0000270">
    <property type="term" value="P:peptidoglycan metabolic process"/>
    <property type="evidence" value="ECO:0007669"/>
    <property type="project" value="InterPro"/>
</dbReference>
<dbReference type="InterPro" id="IPR000189">
    <property type="entry name" value="Transglyc_AS"/>
</dbReference>
<dbReference type="SUPFAM" id="SSF48435">
    <property type="entry name" value="Bacterial muramidases"/>
    <property type="match status" value="1"/>
</dbReference>
<dbReference type="EC" id="4.2.2.-" evidence="4"/>
<comment type="caution">
    <text evidence="4">The sequence shown here is derived from an EMBL/GenBank/DDBJ whole genome shotgun (WGS) entry which is preliminary data.</text>
</comment>
<protein>
    <submittedName>
        <fullName evidence="4">Soluble lytic murein transglycosylase</fullName>
        <ecNumber evidence="4">4.2.2.-</ecNumber>
    </submittedName>
</protein>
<accession>A0A1J5RG69</accession>
<evidence type="ECO:0000256" key="1">
    <source>
        <dbReference type="ARBA" id="ARBA00022729"/>
    </source>
</evidence>
<organism evidence="4">
    <name type="scientific">mine drainage metagenome</name>
    <dbReference type="NCBI Taxonomy" id="410659"/>
    <lineage>
        <taxon>unclassified sequences</taxon>
        <taxon>metagenomes</taxon>
        <taxon>ecological metagenomes</taxon>
    </lineage>
</organism>
<dbReference type="GO" id="GO:0008933">
    <property type="term" value="F:peptidoglycan lytic transglycosylase activity"/>
    <property type="evidence" value="ECO:0007669"/>
    <property type="project" value="InterPro"/>
</dbReference>
<dbReference type="Gene3D" id="1.10.1240.20">
    <property type="entry name" value="Lytic transglycosylase, superhelical linker domain"/>
    <property type="match status" value="1"/>
</dbReference>
<evidence type="ECO:0000259" key="3">
    <source>
        <dbReference type="Pfam" id="PF14718"/>
    </source>
</evidence>
<keyword evidence="4" id="KW-0456">Lyase</keyword>
<dbReference type="PANTHER" id="PTHR37423">
    <property type="entry name" value="SOLUBLE LYTIC MUREIN TRANSGLYCOSYLASE-RELATED"/>
    <property type="match status" value="1"/>
</dbReference>
<dbReference type="InterPro" id="IPR023346">
    <property type="entry name" value="Lysozyme-like_dom_sf"/>
</dbReference>
<dbReference type="InterPro" id="IPR008258">
    <property type="entry name" value="Transglycosylase_SLT_dom_1"/>
</dbReference>
<dbReference type="GO" id="GO:0004553">
    <property type="term" value="F:hydrolase activity, hydrolyzing O-glycosyl compounds"/>
    <property type="evidence" value="ECO:0007669"/>
    <property type="project" value="InterPro"/>
</dbReference>
<dbReference type="AlphaFoldDB" id="A0A1J5RG69"/>
<feature type="domain" description="Transglycosylase SLT" evidence="2">
    <location>
        <begin position="524"/>
        <end position="629"/>
    </location>
</feature>
<dbReference type="EMBL" id="MLJW01000274">
    <property type="protein sequence ID" value="OIQ90975.1"/>
    <property type="molecule type" value="Genomic_DNA"/>
</dbReference>
<dbReference type="Gene3D" id="1.10.530.10">
    <property type="match status" value="1"/>
</dbReference>
<dbReference type="GO" id="GO:0016020">
    <property type="term" value="C:membrane"/>
    <property type="evidence" value="ECO:0007669"/>
    <property type="project" value="InterPro"/>
</dbReference>
<dbReference type="Gene3D" id="1.25.20.10">
    <property type="entry name" value="Bacterial muramidases"/>
    <property type="match status" value="1"/>
</dbReference>
<dbReference type="PROSITE" id="PS00922">
    <property type="entry name" value="TRANSGLYCOSYLASE"/>
    <property type="match status" value="1"/>
</dbReference>
<dbReference type="GO" id="GO:0042597">
    <property type="term" value="C:periplasmic space"/>
    <property type="evidence" value="ECO:0007669"/>
    <property type="project" value="InterPro"/>
</dbReference>
<keyword evidence="1" id="KW-0732">Signal</keyword>
<dbReference type="Pfam" id="PF01464">
    <property type="entry name" value="SLT"/>
    <property type="match status" value="1"/>
</dbReference>
<reference evidence="4" key="1">
    <citation type="submission" date="2016-10" db="EMBL/GenBank/DDBJ databases">
        <title>Sequence of Gallionella enrichment culture.</title>
        <authorList>
            <person name="Poehlein A."/>
            <person name="Muehling M."/>
            <person name="Daniel R."/>
        </authorList>
    </citation>
    <scope>NUCLEOTIDE SEQUENCE</scope>
</reference>
<dbReference type="Pfam" id="PF14718">
    <property type="entry name" value="SLT_L"/>
    <property type="match status" value="1"/>
</dbReference>
<name>A0A1J5RG69_9ZZZZ</name>
<dbReference type="PANTHER" id="PTHR37423:SF5">
    <property type="entry name" value="SOLUBLE LYTIC MUREIN TRANSGLYCOSYLASE"/>
    <property type="match status" value="1"/>
</dbReference>
<feature type="domain" description="Lytic transglycosylase superhelical linker" evidence="3">
    <location>
        <begin position="447"/>
        <end position="503"/>
    </location>
</feature>
<gene>
    <name evidence="4" type="primary">slt_13</name>
    <name evidence="4" type="ORF">GALL_271150</name>
</gene>